<protein>
    <submittedName>
        <fullName evidence="1">Uncharacterized protein</fullName>
    </submittedName>
</protein>
<reference evidence="1 2" key="1">
    <citation type="submission" date="2011-12" db="EMBL/GenBank/DDBJ databases">
        <authorList>
            <person name="Kriszt B."/>
            <person name="Tancsics A."/>
            <person name="Cserhati M."/>
            <person name="Toth A."/>
            <person name="Nagy I."/>
            <person name="Horvath B."/>
            <person name="Tamura T."/>
            <person name="Kukolya J."/>
            <person name="Szoboszlay S."/>
        </authorList>
    </citation>
    <scope>NUCLEOTIDE SEQUENCE [LARGE SCALE GENOMIC DNA]</scope>
    <source>
        <strain evidence="1 2">AK37</strain>
    </source>
</reference>
<organism evidence="1 2">
    <name type="scientific">Rhodococcus pyridinivorans AK37</name>
    <dbReference type="NCBI Taxonomy" id="1114960"/>
    <lineage>
        <taxon>Bacteria</taxon>
        <taxon>Bacillati</taxon>
        <taxon>Actinomycetota</taxon>
        <taxon>Actinomycetes</taxon>
        <taxon>Mycobacteriales</taxon>
        <taxon>Nocardiaceae</taxon>
        <taxon>Rhodococcus</taxon>
    </lineage>
</organism>
<sequence>MHLLQDSRLFRVLDKFPIDRTLTIGRRSCGISAAFGFAPSACFQAFDDQSTFELSGGPHDLSDEGTHRVVIIIWEVFWAGADLGTFERPGDAIACAIAVPPRRQQQLDDEAAALLSDAELDRVYMQGIRPQNRW</sequence>
<evidence type="ECO:0000313" key="2">
    <source>
        <dbReference type="Proteomes" id="UP000005064"/>
    </source>
</evidence>
<dbReference type="Proteomes" id="UP000005064">
    <property type="component" value="Unassembled WGS sequence"/>
</dbReference>
<name>H0JX38_9NOCA</name>
<dbReference type="AlphaFoldDB" id="H0JX38"/>
<evidence type="ECO:0000313" key="1">
    <source>
        <dbReference type="EMBL" id="EHK81095.1"/>
    </source>
</evidence>
<dbReference type="EMBL" id="AHBW01000057">
    <property type="protein sequence ID" value="EHK81095.1"/>
    <property type="molecule type" value="Genomic_DNA"/>
</dbReference>
<gene>
    <name evidence="1" type="ORF">AK37_21566</name>
</gene>
<comment type="caution">
    <text evidence="1">The sequence shown here is derived from an EMBL/GenBank/DDBJ whole genome shotgun (WGS) entry which is preliminary data.</text>
</comment>
<proteinExistence type="predicted"/>
<accession>H0JX38</accession>